<gene>
    <name evidence="5" type="ORF">DC041_0006993</name>
</gene>
<dbReference type="PANTHER" id="PTHR43918">
    <property type="entry name" value="ACETYLCHOLINESTERASE"/>
    <property type="match status" value="1"/>
</dbReference>
<dbReference type="InterPro" id="IPR002018">
    <property type="entry name" value="CarbesteraseB"/>
</dbReference>
<proteinExistence type="inferred from homology"/>
<keyword evidence="3" id="KW-0378">Hydrolase</keyword>
<protein>
    <recommendedName>
        <fullName evidence="4">Carboxylesterase type B domain-containing protein</fullName>
    </recommendedName>
</protein>
<dbReference type="Gene3D" id="3.40.50.1820">
    <property type="entry name" value="alpha/beta hydrolase"/>
    <property type="match status" value="1"/>
</dbReference>
<evidence type="ECO:0000313" key="5">
    <source>
        <dbReference type="EMBL" id="RTG83071.1"/>
    </source>
</evidence>
<feature type="domain" description="Carboxylesterase type B" evidence="4">
    <location>
        <begin position="10"/>
        <end position="78"/>
    </location>
</feature>
<dbReference type="Pfam" id="PF00135">
    <property type="entry name" value="COesterase"/>
    <property type="match status" value="1"/>
</dbReference>
<evidence type="ECO:0000313" key="6">
    <source>
        <dbReference type="Proteomes" id="UP000290809"/>
    </source>
</evidence>
<evidence type="ECO:0000256" key="2">
    <source>
        <dbReference type="ARBA" id="ARBA00022487"/>
    </source>
</evidence>
<sequence>LLPVISWADQIVIRTNYGAVSGKQKYIHGKNVFQFLGIPFAKPPIGDLRFRFPEPPDPWSNILDATKPPNTCMQPLPESHKLYVFRSSPVLQYNVTHKVKLGSRLCCLNIVITTCFQIHADDGNSQGFYT</sequence>
<evidence type="ECO:0000256" key="3">
    <source>
        <dbReference type="ARBA" id="ARBA00022801"/>
    </source>
</evidence>
<keyword evidence="6" id="KW-1185">Reference proteome</keyword>
<dbReference type="AlphaFoldDB" id="A0A430Q5T5"/>
<accession>A0A430Q5T5</accession>
<name>A0A430Q5T5_SCHBO</name>
<dbReference type="STRING" id="6184.A0A430Q5T5"/>
<comment type="caution">
    <text evidence="5">The sequence shown here is derived from an EMBL/GenBank/DDBJ whole genome shotgun (WGS) entry which is preliminary data.</text>
</comment>
<dbReference type="EMBL" id="QMKO01002592">
    <property type="protein sequence ID" value="RTG83071.1"/>
    <property type="molecule type" value="Genomic_DNA"/>
</dbReference>
<dbReference type="SUPFAM" id="SSF53474">
    <property type="entry name" value="alpha/beta-Hydrolases"/>
    <property type="match status" value="1"/>
</dbReference>
<dbReference type="Proteomes" id="UP000290809">
    <property type="component" value="Unassembled WGS sequence"/>
</dbReference>
<reference evidence="5 6" key="1">
    <citation type="journal article" date="2019" name="PLoS Pathog.">
        <title>Genome sequence of the bovine parasite Schistosoma bovis Tanzania.</title>
        <authorList>
            <person name="Oey H."/>
            <person name="Zakrzewski M."/>
            <person name="Gobert G."/>
            <person name="Gravermann K."/>
            <person name="Stoye J."/>
            <person name="Jones M."/>
            <person name="Mcmanus D."/>
            <person name="Krause L."/>
        </authorList>
    </citation>
    <scope>NUCLEOTIDE SEQUENCE [LARGE SCALE GENOMIC DNA]</scope>
    <source>
        <strain evidence="5 6">TAN1997</strain>
    </source>
</reference>
<evidence type="ECO:0000259" key="4">
    <source>
        <dbReference type="Pfam" id="PF00135"/>
    </source>
</evidence>
<dbReference type="InterPro" id="IPR029058">
    <property type="entry name" value="AB_hydrolase_fold"/>
</dbReference>
<feature type="non-terminal residue" evidence="5">
    <location>
        <position position="1"/>
    </location>
</feature>
<keyword evidence="2" id="KW-0719">Serine esterase</keyword>
<dbReference type="InterPro" id="IPR050654">
    <property type="entry name" value="AChE-related_enzymes"/>
</dbReference>
<organism evidence="5 6">
    <name type="scientific">Schistosoma bovis</name>
    <name type="common">Blood fluke</name>
    <dbReference type="NCBI Taxonomy" id="6184"/>
    <lineage>
        <taxon>Eukaryota</taxon>
        <taxon>Metazoa</taxon>
        <taxon>Spiralia</taxon>
        <taxon>Lophotrochozoa</taxon>
        <taxon>Platyhelminthes</taxon>
        <taxon>Trematoda</taxon>
        <taxon>Digenea</taxon>
        <taxon>Strigeidida</taxon>
        <taxon>Schistosomatoidea</taxon>
        <taxon>Schistosomatidae</taxon>
        <taxon>Schistosoma</taxon>
    </lineage>
</organism>
<dbReference type="GO" id="GO:0052689">
    <property type="term" value="F:carboxylic ester hydrolase activity"/>
    <property type="evidence" value="ECO:0007669"/>
    <property type="project" value="UniProtKB-KW"/>
</dbReference>
<comment type="similarity">
    <text evidence="1">Belongs to the type-B carboxylesterase/lipase family.</text>
</comment>
<evidence type="ECO:0000256" key="1">
    <source>
        <dbReference type="ARBA" id="ARBA00005964"/>
    </source>
</evidence>
<dbReference type="PANTHER" id="PTHR43918:SF4">
    <property type="entry name" value="CARBOXYLIC ESTER HYDROLASE"/>
    <property type="match status" value="1"/>
</dbReference>